<accession>D3VGT8</accession>
<dbReference type="KEGG" id="xne:XNC1_2465"/>
<dbReference type="Gene3D" id="1.10.10.1830">
    <property type="entry name" value="Non-ribosomal peptide synthase, adenylation domain"/>
    <property type="match status" value="1"/>
</dbReference>
<dbReference type="InterPro" id="IPR000873">
    <property type="entry name" value="AMP-dep_synth/lig_dom"/>
</dbReference>
<dbReference type="CDD" id="cd19531">
    <property type="entry name" value="LCL_NRPS-like"/>
    <property type="match status" value="1"/>
</dbReference>
<dbReference type="InterPro" id="IPR020459">
    <property type="entry name" value="AMP-binding"/>
</dbReference>
<organism evidence="2 3">
    <name type="scientific">Xenorhabdus nematophila (strain ATCC 19061 / DSM 3370 / CCUG 14189 / LMG 1036 / NCIMB 9965 / AN6)</name>
    <dbReference type="NCBI Taxonomy" id="406817"/>
    <lineage>
        <taxon>Bacteria</taxon>
        <taxon>Pseudomonadati</taxon>
        <taxon>Pseudomonadota</taxon>
        <taxon>Gammaproteobacteria</taxon>
        <taxon>Enterobacterales</taxon>
        <taxon>Morganellaceae</taxon>
        <taxon>Xenorhabdus</taxon>
    </lineage>
</organism>
<dbReference type="Pfam" id="PF00550">
    <property type="entry name" value="PP-binding"/>
    <property type="match status" value="1"/>
</dbReference>
<dbReference type="GO" id="GO:0047527">
    <property type="term" value="F:2,3-dihydroxybenzoate-serine ligase activity"/>
    <property type="evidence" value="ECO:0007669"/>
    <property type="project" value="TreeGrafter"/>
</dbReference>
<dbReference type="GO" id="GO:0009366">
    <property type="term" value="C:enterobactin synthetase complex"/>
    <property type="evidence" value="ECO:0007669"/>
    <property type="project" value="TreeGrafter"/>
</dbReference>
<dbReference type="PRINTS" id="PR00154">
    <property type="entry name" value="AMPBINDING"/>
</dbReference>
<dbReference type="InterPro" id="IPR036736">
    <property type="entry name" value="ACP-like_sf"/>
</dbReference>
<evidence type="ECO:0000313" key="3">
    <source>
        <dbReference type="Proteomes" id="UP000008075"/>
    </source>
</evidence>
<dbReference type="InterPro" id="IPR025110">
    <property type="entry name" value="AMP-bd_C"/>
</dbReference>
<dbReference type="FunFam" id="3.40.50.980:FF:000001">
    <property type="entry name" value="Non-ribosomal peptide synthetase"/>
    <property type="match status" value="1"/>
</dbReference>
<dbReference type="Pfam" id="PF18563">
    <property type="entry name" value="TubC_N"/>
    <property type="match status" value="1"/>
</dbReference>
<dbReference type="PROSITE" id="PS50075">
    <property type="entry name" value="CARRIER"/>
    <property type="match status" value="1"/>
</dbReference>
<dbReference type="eggNOG" id="COG1020">
    <property type="taxonomic scope" value="Bacteria"/>
</dbReference>
<dbReference type="InterPro" id="IPR041464">
    <property type="entry name" value="TubC_N"/>
</dbReference>
<dbReference type="Pfam" id="PF00501">
    <property type="entry name" value="AMP-binding"/>
    <property type="match status" value="1"/>
</dbReference>
<dbReference type="Pfam" id="PF00668">
    <property type="entry name" value="Condensation"/>
    <property type="match status" value="1"/>
</dbReference>
<dbReference type="PROSITE" id="PS00455">
    <property type="entry name" value="AMP_BINDING"/>
    <property type="match status" value="1"/>
</dbReference>
<gene>
    <name evidence="2" type="ordered locus">XNC1_2465</name>
</gene>
<dbReference type="NCBIfam" id="TIGR01733">
    <property type="entry name" value="AA-adenyl-dom"/>
    <property type="match status" value="1"/>
</dbReference>
<dbReference type="SUPFAM" id="SSF52777">
    <property type="entry name" value="CoA-dependent acyltransferases"/>
    <property type="match status" value="2"/>
</dbReference>
<dbReference type="Gene3D" id="3.40.50.980">
    <property type="match status" value="2"/>
</dbReference>
<dbReference type="STRING" id="406817.XNC1_2465"/>
<dbReference type="Gene3D" id="3.30.559.30">
    <property type="entry name" value="Nonribosomal peptide synthetase, condensation domain"/>
    <property type="match status" value="1"/>
</dbReference>
<name>D3VGT8_XENNA</name>
<dbReference type="EMBL" id="FN667742">
    <property type="protein sequence ID" value="CBJ90524.1"/>
    <property type="molecule type" value="Genomic_DNA"/>
</dbReference>
<dbReference type="InterPro" id="IPR009081">
    <property type="entry name" value="PP-bd_ACP"/>
</dbReference>
<dbReference type="InterPro" id="IPR045851">
    <property type="entry name" value="AMP-bd_C_sf"/>
</dbReference>
<dbReference type="Gene3D" id="3.30.559.10">
    <property type="entry name" value="Chloramphenicol acetyltransferase-like domain"/>
    <property type="match status" value="1"/>
</dbReference>
<dbReference type="InterPro" id="IPR001242">
    <property type="entry name" value="Condensation_dom"/>
</dbReference>
<dbReference type="HOGENOM" id="CLU_000022_2_4_6"/>
<evidence type="ECO:0000313" key="2">
    <source>
        <dbReference type="EMBL" id="CBJ90524.1"/>
    </source>
</evidence>
<dbReference type="PANTHER" id="PTHR45527">
    <property type="entry name" value="NONRIBOSOMAL PEPTIDE SYNTHETASE"/>
    <property type="match status" value="1"/>
</dbReference>
<dbReference type="Gene3D" id="3.30.300.30">
    <property type="match status" value="1"/>
</dbReference>
<dbReference type="GO" id="GO:0031177">
    <property type="term" value="F:phosphopantetheine binding"/>
    <property type="evidence" value="ECO:0007669"/>
    <property type="project" value="TreeGrafter"/>
</dbReference>
<dbReference type="SUPFAM" id="SSF47336">
    <property type="entry name" value="ACP-like"/>
    <property type="match status" value="1"/>
</dbReference>
<dbReference type="CDD" id="cd05930">
    <property type="entry name" value="A_NRPS"/>
    <property type="match status" value="1"/>
</dbReference>
<reference evidence="2 3" key="1">
    <citation type="journal article" date="2011" name="PLoS ONE">
        <title>The entomopathogenic bacterial endosymbionts xenorhabdus and photorhabdus: convergent lifestyles from divergent genomes.</title>
        <authorList>
            <person name="Chaston J.M."/>
            <person name="Suen G."/>
            <person name="Tucker S.L."/>
            <person name="Andersen A.W."/>
            <person name="Bhasin A."/>
            <person name="Bode E."/>
            <person name="Bode H.B."/>
            <person name="Brachmann A.O."/>
            <person name="Cowles C.E."/>
            <person name="Cowles K.N."/>
            <person name="Darby C."/>
            <person name="de Leon L."/>
            <person name="Drace K."/>
            <person name="Du Z."/>
            <person name="Givaudan A."/>
            <person name="Herbert Tran E.E."/>
            <person name="Jewell K.A."/>
            <person name="Knack J.J."/>
            <person name="Krasomil-Osterfeld K.C."/>
            <person name="Kukor R."/>
            <person name="Lanois A."/>
            <person name="Latreille P."/>
            <person name="Leimgruber N.K."/>
            <person name="Lipke C.M."/>
            <person name="Liu R."/>
            <person name="Lu X."/>
            <person name="Martens E.C."/>
            <person name="Marri P.R."/>
            <person name="Medigue C."/>
            <person name="Menard M.L."/>
            <person name="Miller N.M."/>
            <person name="Morales-Soto N."/>
            <person name="Norton S."/>
            <person name="Ogier J.C."/>
            <person name="Orchard S.S."/>
            <person name="Park D."/>
            <person name="Park Y."/>
            <person name="Qurollo B.A."/>
            <person name="Sugar D.R."/>
            <person name="Richards G.R."/>
            <person name="Rouy Z."/>
            <person name="Slominski B."/>
            <person name="Slominski K."/>
            <person name="Snyder H."/>
            <person name="Tjaden B.C."/>
            <person name="van der Hoeven R."/>
            <person name="Welch R.D."/>
            <person name="Wheeler C."/>
            <person name="Xiang B."/>
            <person name="Barbazuk B."/>
            <person name="Gaudriault S."/>
            <person name="Goodner B."/>
            <person name="Slater S.C."/>
            <person name="Forst S."/>
            <person name="Goldman B.S."/>
            <person name="Goodrich-Blair H."/>
        </authorList>
    </citation>
    <scope>NUCLEOTIDE SEQUENCE [LARGE SCALE GENOMIC DNA]</scope>
    <source>
        <strain evidence="3">ATCC 19061 / DSM 3370 / CCUG 14189 / LMG 1036 / NCIMB 9965 / AN6</strain>
    </source>
</reference>
<dbReference type="InterPro" id="IPR020845">
    <property type="entry name" value="AMP-binding_CS"/>
</dbReference>
<dbReference type="Gene3D" id="1.10.1200.10">
    <property type="entry name" value="ACP-like"/>
    <property type="match status" value="1"/>
</dbReference>
<sequence>MGIMNLKDFIDRLSEQEVRLFVENGTLKSQSAPDAITPEQGKFIKQNKQAIIDFLSHAEVGSRQILLSLQRRHLTKAPLSFAQRRFWLIEQISMVEQQYKISTAFNVYGQFSLEAASQALGAILKRHEILRTIYQESQGIPEQVVLDGPVFQIDKDTVIDGVNQQQYIADWLEEQRQRRFDLRQDLPLRVAYLVSTLKSATLDKPLAGVLFFDLHHIAADGWSLAILVNEFTLLYQQIVYGKPALMTEPELQYTDYAYWQNQAETQQVFDGQLQYWQQQLADLPLVHELPLDYARPQKLDTSSTTHTQKIPIETVNQLKRLAADSNATLFMLLHTAFAVMLSRYSDNPDVVTGTPITSRPTQKLESLIGCFLNTLVLRLDCIPTLTFNELLERAKQVHLDAQHNQTIPFELLVEKLLSEQGTAFTPLFQVLFSMQNYESQPLVLTDVEFDEVMEQVGQAQFDLILTAVEDKHGLSLIFEFNQGLFKADTIARFAGNMQLLLAQIALSGDRPINQLAIISEQEQAVLDKSHQSAWPLPDRRPFVHQIIQQRAAEYPERMAICYQDQSLSFAELDVRSNQIARLLLAKGADNNPLIAILMEPGLDFVVSMLAILKAGCAYLPLDPTYSVTRLSFILADSNAGLVIVDHQNRDKVDSLTDNVCTLLLDDREIVAQVSTEPVLTSSLTADSLAYVIYTSGSTGNPKGVMIQHGALSASTVARFNSYPIMPEQFLLVSSFAFDSSVPAIYWGLGSGATLHVMSPQDAKDASYVAKIIDTQHISHVVLIPGFYDAVLDSLTGHSLHTVICAGENLPDSVKAKHFRCQAQAMLANEYGPTETTVWSSLKIFEKVTEPVTIGRAAPHVSLYVLAKDRSQCLVGVVGELYVGGVGLAKGYLNRPELTAERFIDYLDTKGKRERLYRTGDLVKVLPSGEIAYIGRNDFQVKLRGFRLELGEIENSIRTNVGVADVVVCVKQDDKQRQFLIAYLVAPSIPDITELRQKVERILPEFMWPSAYVLLPEMPLTENGKIDRQALLAMSMENIVEEPFTPPETVTEKQLAELFHRELGLERISIVLRFVQLGIHSLQFVKLGRVISEELNIELLVKDFYVYDTLFALAQYVEQQIAERQRQIGGEGEREVIEL</sequence>
<dbReference type="GO" id="GO:0009239">
    <property type="term" value="P:enterobactin biosynthetic process"/>
    <property type="evidence" value="ECO:0007669"/>
    <property type="project" value="TreeGrafter"/>
</dbReference>
<dbReference type="SUPFAM" id="SSF56801">
    <property type="entry name" value="Acetyl-CoA synthetase-like"/>
    <property type="match status" value="1"/>
</dbReference>
<evidence type="ECO:0000259" key="1">
    <source>
        <dbReference type="PROSITE" id="PS50075"/>
    </source>
</evidence>
<dbReference type="PANTHER" id="PTHR45527:SF1">
    <property type="entry name" value="FATTY ACID SYNTHASE"/>
    <property type="match status" value="1"/>
</dbReference>
<protein>
    <recommendedName>
        <fullName evidence="1">Carrier domain-containing protein</fullName>
    </recommendedName>
</protein>
<dbReference type="InterPro" id="IPR010071">
    <property type="entry name" value="AA_adenyl_dom"/>
</dbReference>
<keyword evidence="3" id="KW-1185">Reference proteome</keyword>
<dbReference type="InterPro" id="IPR023213">
    <property type="entry name" value="CAT-like_dom_sf"/>
</dbReference>
<proteinExistence type="predicted"/>
<dbReference type="AlphaFoldDB" id="D3VGT8"/>
<dbReference type="Pfam" id="PF13193">
    <property type="entry name" value="AMP-binding_C"/>
    <property type="match status" value="1"/>
</dbReference>
<dbReference type="InterPro" id="IPR044894">
    <property type="entry name" value="TubC_N_sf"/>
</dbReference>
<feature type="domain" description="Carrier" evidence="1">
    <location>
        <begin position="1045"/>
        <end position="1120"/>
    </location>
</feature>
<dbReference type="Gene3D" id="2.30.38.10">
    <property type="entry name" value="Luciferase, Domain 3"/>
    <property type="match status" value="1"/>
</dbReference>
<dbReference type="Proteomes" id="UP000008075">
    <property type="component" value="Chromosome"/>
</dbReference>
<dbReference type="GO" id="GO:0043041">
    <property type="term" value="P:amino acid activation for nonribosomal peptide biosynthetic process"/>
    <property type="evidence" value="ECO:0007669"/>
    <property type="project" value="TreeGrafter"/>
</dbReference>
<dbReference type="GO" id="GO:0005829">
    <property type="term" value="C:cytosol"/>
    <property type="evidence" value="ECO:0007669"/>
    <property type="project" value="TreeGrafter"/>
</dbReference>